<comment type="caution">
    <text evidence="2">The sequence shown here is derived from an EMBL/GenBank/DDBJ whole genome shotgun (WGS) entry which is preliminary data.</text>
</comment>
<feature type="transmembrane region" description="Helical" evidence="1">
    <location>
        <begin position="12"/>
        <end position="29"/>
    </location>
</feature>
<keyword evidence="1" id="KW-1133">Transmembrane helix</keyword>
<accession>A0A1V3GC52</accession>
<name>A0A1V3GC52_9BACL</name>
<dbReference type="Proteomes" id="UP000188597">
    <property type="component" value="Unassembled WGS sequence"/>
</dbReference>
<evidence type="ECO:0000313" key="2">
    <source>
        <dbReference type="EMBL" id="OOE14368.1"/>
    </source>
</evidence>
<keyword evidence="1" id="KW-0472">Membrane</keyword>
<organism evidence="2 3">
    <name type="scientific">Fictibacillus arsenicus</name>
    <dbReference type="NCBI Taxonomy" id="255247"/>
    <lineage>
        <taxon>Bacteria</taxon>
        <taxon>Bacillati</taxon>
        <taxon>Bacillota</taxon>
        <taxon>Bacilli</taxon>
        <taxon>Bacillales</taxon>
        <taxon>Fictibacillaceae</taxon>
        <taxon>Fictibacillus</taxon>
    </lineage>
</organism>
<dbReference type="RefSeq" id="WP_077359924.1">
    <property type="nucleotide sequence ID" value="NZ_MQMF01000001.1"/>
</dbReference>
<proteinExistence type="predicted"/>
<evidence type="ECO:0000313" key="3">
    <source>
        <dbReference type="Proteomes" id="UP000188597"/>
    </source>
</evidence>
<protein>
    <submittedName>
        <fullName evidence="2">Uncharacterized protein</fullName>
    </submittedName>
</protein>
<dbReference type="AlphaFoldDB" id="A0A1V3GC52"/>
<reference evidence="2 3" key="1">
    <citation type="submission" date="2016-11" db="EMBL/GenBank/DDBJ databases">
        <authorList>
            <person name="Jaros S."/>
            <person name="Januszkiewicz K."/>
            <person name="Wedrychowicz H."/>
        </authorList>
    </citation>
    <scope>NUCLEOTIDE SEQUENCE [LARGE SCALE GENOMIC DNA]</scope>
    <source>
        <strain evidence="2 3">Con a/3</strain>
    </source>
</reference>
<keyword evidence="1" id="KW-0812">Transmembrane</keyword>
<evidence type="ECO:0000256" key="1">
    <source>
        <dbReference type="SAM" id="Phobius"/>
    </source>
</evidence>
<dbReference type="OrthoDB" id="9828870at2"/>
<gene>
    <name evidence="2" type="ORF">UN64_03980</name>
</gene>
<dbReference type="EMBL" id="MQMF01000001">
    <property type="protein sequence ID" value="OOE14368.1"/>
    <property type="molecule type" value="Genomic_DNA"/>
</dbReference>
<sequence>MLMKNEKVKSYMITAAILLIISVVFGLWLKEKVKDEQLASQESFKSFVKSITSLEKDVTNEVKEFERQVQLVKDGAGNSKDLYDQESYARAAASEANSLIWDLQIPSNLPKDVKKDLENALASARDVYLMRGLAMESTIKSIENPKDMSLQFEFQRYNKTVDNDVSIITSSIIAAGQKLKLTPDEINALLH</sequence>